<dbReference type="AlphaFoldDB" id="A0A1I3Y3N6"/>
<gene>
    <name evidence="1" type="ORF">SAMN05216429_1145</name>
</gene>
<dbReference type="InterPro" id="IPR021431">
    <property type="entry name" value="DUF3080"/>
</dbReference>
<name>A0A1I3Y3N6_9GAMM</name>
<reference evidence="1 2" key="1">
    <citation type="submission" date="2016-10" db="EMBL/GenBank/DDBJ databases">
        <authorList>
            <person name="de Groot N.N."/>
        </authorList>
    </citation>
    <scope>NUCLEOTIDE SEQUENCE [LARGE SCALE GENOMIC DNA]</scope>
    <source>
        <strain evidence="1 2">IBRC-M 10445</strain>
    </source>
</reference>
<evidence type="ECO:0000313" key="2">
    <source>
        <dbReference type="Proteomes" id="UP000199445"/>
    </source>
</evidence>
<dbReference type="RefSeq" id="WP_091706524.1">
    <property type="nucleotide sequence ID" value="NZ_BMYN01000014.1"/>
</dbReference>
<keyword evidence="2" id="KW-1185">Reference proteome</keyword>
<dbReference type="Proteomes" id="UP000199445">
    <property type="component" value="Unassembled WGS sequence"/>
</dbReference>
<dbReference type="OrthoDB" id="6997572at2"/>
<sequence length="348" mass="39825">MFRGLFVVMLAVWLSGCDNFTEAEPMMNEYLERLARVLEVEAVERPPLPTASPLPRRRERLQSLPELELGMLDFLSLYGCELQVVIGEKASVLGRVMQPVNRLRYEVRFIQAAEACLPEIDDTELHDDLRKAVTSKRESLAKAVWNATWGSEEIERLLTLSKGYYPVDYNAGSSADLVRDLRQLNGMVEQLASQQLEVSLADLGAIHQRWQAEFKAGQLINSARLLIATMNAGTRMLEVRIDERPLCLNGNPNNQSDIVQNFFFAIYIEKIQPYMSLVSRAHDTLIAELEQLAQQQAGVMPESFNDWYRRHLARDLEGSLWWELDRAMARHTRHWQKLLGQCGLRPQA</sequence>
<proteinExistence type="predicted"/>
<evidence type="ECO:0000313" key="1">
    <source>
        <dbReference type="EMBL" id="SFK26425.1"/>
    </source>
</evidence>
<evidence type="ECO:0008006" key="3">
    <source>
        <dbReference type="Google" id="ProtNLM"/>
    </source>
</evidence>
<dbReference type="EMBL" id="FOSC01000014">
    <property type="protein sequence ID" value="SFK26425.1"/>
    <property type="molecule type" value="Genomic_DNA"/>
</dbReference>
<dbReference type="PROSITE" id="PS51257">
    <property type="entry name" value="PROKAR_LIPOPROTEIN"/>
    <property type="match status" value="1"/>
</dbReference>
<protein>
    <recommendedName>
        <fullName evidence="3">DUF3080 family protein</fullName>
    </recommendedName>
</protein>
<organism evidence="1 2">
    <name type="scientific">Marinobacter persicus</name>
    <dbReference type="NCBI Taxonomy" id="930118"/>
    <lineage>
        <taxon>Bacteria</taxon>
        <taxon>Pseudomonadati</taxon>
        <taxon>Pseudomonadota</taxon>
        <taxon>Gammaproteobacteria</taxon>
        <taxon>Pseudomonadales</taxon>
        <taxon>Marinobacteraceae</taxon>
        <taxon>Marinobacter</taxon>
    </lineage>
</organism>
<accession>A0A1I3Y3N6</accession>
<dbReference type="Pfam" id="PF11279">
    <property type="entry name" value="DUF3080"/>
    <property type="match status" value="1"/>
</dbReference>